<keyword evidence="3" id="KW-1185">Reference proteome</keyword>
<accession>A0A1R3K852</accession>
<comment type="caution">
    <text evidence="2">The sequence shown here is derived from an EMBL/GenBank/DDBJ whole genome shotgun (WGS) entry which is preliminary data.</text>
</comment>
<name>A0A1R3K852_9ROSI</name>
<feature type="region of interest" description="Disordered" evidence="1">
    <location>
        <begin position="1"/>
        <end position="20"/>
    </location>
</feature>
<evidence type="ECO:0000313" key="3">
    <source>
        <dbReference type="Proteomes" id="UP000187203"/>
    </source>
</evidence>
<organism evidence="2 3">
    <name type="scientific">Corchorus olitorius</name>
    <dbReference type="NCBI Taxonomy" id="93759"/>
    <lineage>
        <taxon>Eukaryota</taxon>
        <taxon>Viridiplantae</taxon>
        <taxon>Streptophyta</taxon>
        <taxon>Embryophyta</taxon>
        <taxon>Tracheophyta</taxon>
        <taxon>Spermatophyta</taxon>
        <taxon>Magnoliopsida</taxon>
        <taxon>eudicotyledons</taxon>
        <taxon>Gunneridae</taxon>
        <taxon>Pentapetalae</taxon>
        <taxon>rosids</taxon>
        <taxon>malvids</taxon>
        <taxon>Malvales</taxon>
        <taxon>Malvaceae</taxon>
        <taxon>Grewioideae</taxon>
        <taxon>Apeibeae</taxon>
        <taxon>Corchorus</taxon>
    </lineage>
</organism>
<dbReference type="Proteomes" id="UP000187203">
    <property type="component" value="Unassembled WGS sequence"/>
</dbReference>
<reference evidence="3" key="1">
    <citation type="submission" date="2013-09" db="EMBL/GenBank/DDBJ databases">
        <title>Corchorus olitorius genome sequencing.</title>
        <authorList>
            <person name="Alam M."/>
            <person name="Haque M.S."/>
            <person name="Islam M.S."/>
            <person name="Emdad E.M."/>
            <person name="Islam M.M."/>
            <person name="Ahmed B."/>
            <person name="Halim A."/>
            <person name="Hossen Q.M.M."/>
            <person name="Hossain M.Z."/>
            <person name="Ahmed R."/>
            <person name="Khan M.M."/>
            <person name="Islam R."/>
            <person name="Rashid M.M."/>
            <person name="Khan S.A."/>
            <person name="Rahman M.S."/>
            <person name="Alam M."/>
            <person name="Yahiya A.S."/>
            <person name="Khan M.S."/>
            <person name="Azam M.S."/>
            <person name="Haque T."/>
            <person name="Lashkar M.Z.H."/>
            <person name="Akhand A.I."/>
            <person name="Morshed G."/>
            <person name="Roy S."/>
            <person name="Uddin K.S."/>
            <person name="Rabeya T."/>
            <person name="Hossain A.S."/>
            <person name="Chowdhury A."/>
            <person name="Snigdha A.R."/>
            <person name="Mortoza M.S."/>
            <person name="Matin S.A."/>
            <person name="Hoque S.M.E."/>
            <person name="Islam M.K."/>
            <person name="Roy D.K."/>
            <person name="Haider R."/>
            <person name="Moosa M.M."/>
            <person name="Elias S.M."/>
            <person name="Hasan A.M."/>
            <person name="Jahan S."/>
            <person name="Shafiuddin M."/>
            <person name="Mahmood N."/>
            <person name="Shommy N.S."/>
        </authorList>
    </citation>
    <scope>NUCLEOTIDE SEQUENCE [LARGE SCALE GENOMIC DNA]</scope>
    <source>
        <strain evidence="3">cv. O-4</strain>
    </source>
</reference>
<sequence length="104" mass="11833">MGSNIVDSRRQRGKNKKESKRGFFNFGAEELSKAEELRRELIVEQLNKELMNLIVLIEKAGSSISTEEWKLNMTVISTKILSLNDLIHQAIHGALSKISFDLVF</sequence>
<gene>
    <name evidence="2" type="ORF">COLO4_10587</name>
</gene>
<evidence type="ECO:0000256" key="1">
    <source>
        <dbReference type="SAM" id="MobiDB-lite"/>
    </source>
</evidence>
<dbReference type="AlphaFoldDB" id="A0A1R3K852"/>
<dbReference type="EMBL" id="AWUE01014541">
    <property type="protein sequence ID" value="OMP03188.1"/>
    <property type="molecule type" value="Genomic_DNA"/>
</dbReference>
<proteinExistence type="predicted"/>
<protein>
    <submittedName>
        <fullName evidence="2">Uncharacterized protein</fullName>
    </submittedName>
</protein>
<evidence type="ECO:0000313" key="2">
    <source>
        <dbReference type="EMBL" id="OMP03188.1"/>
    </source>
</evidence>